<dbReference type="AlphaFoldDB" id="A0AAF0IDI5"/>
<sequence>MEKIRLEVNNVIQAISKKFYLKQRLKIEEIVILEKELKNGVNLNGSNLYVTSSAVNRPLFKEFLIKEVAKTFLPPILFNIKQSQDFCYYITYKLTKNKREWLKIWEADSPPIYTENLTYTPQYDLIQIDNITDGKAVKTFFTLFEEAKKYRDNLSFEEYLRLYNSFQKEVTPRISDLDYKVLSEIYLQDSLDYDIISKNTGLTIKKVKRGISRLKKHLWLNFIAFPDWSKIGLEYIIVLVDPVNKQILNVVDALTKPYVRIIHQLGGGEAAKILFICTPPFGSIYVIEKYLRTLEYEGFIKNYSIMRPEKFTRSTNISLLNDKSWMLGLDDLDKPYFTPRVYEMEFLYHSQPHLLDREEIIVLFELDKAAGLDYNLTSISRKTGLPRAKILKCIKKLTEGKYYIRYPVVYPPLLGLAETLFTIIKTNRVECRNTLKQLFLKFPDNYVFELEDGVVAVNHVSWQSSNIFNTVNSIVSKIKGVEDLKLFFEHTHYGSMPSPAEFYKESGWVNPSKFWFE</sequence>
<evidence type="ECO:0000313" key="1">
    <source>
        <dbReference type="EMBL" id="WEU40932.1"/>
    </source>
</evidence>
<dbReference type="KEGG" id="oyw:OdinLCB4_003215"/>
<accession>A0AAF0IDI5</accession>
<reference evidence="1" key="1">
    <citation type="journal article" date="2017" name="Nature">
        <title>Asgard archaea illuminate the origin of eukaryotic cellular complexity.</title>
        <authorList>
            <person name="Zaremba-Niedzwiedzka K."/>
            <person name="Caceres E.F."/>
            <person name="Saw J.H."/>
            <person name="Backstrom D."/>
            <person name="Juzokaite L."/>
            <person name="Vancaester E."/>
            <person name="Seitz K.W."/>
            <person name="Anantharaman K."/>
            <person name="Starnawski P."/>
            <person name="Kjeldsen K.U."/>
            <person name="Scott M.B."/>
            <person name="Nunoura T."/>
            <person name="Banfield J.F."/>
            <person name="Schramm A."/>
            <person name="Baker B.J."/>
            <person name="Spang A."/>
            <person name="Ettema T.J.G."/>
        </authorList>
    </citation>
    <scope>NUCLEOTIDE SEQUENCE</scope>
    <source>
        <strain evidence="1">LCB_4</strain>
    </source>
</reference>
<dbReference type="Proteomes" id="UP000186851">
    <property type="component" value="Chromosome"/>
</dbReference>
<gene>
    <name evidence="1" type="ORF">OdinLCB4_003215</name>
</gene>
<name>A0AAF0IDI5_ODILC</name>
<dbReference type="EMBL" id="CP091871">
    <property type="protein sequence ID" value="WEU40932.1"/>
    <property type="molecule type" value="Genomic_DNA"/>
</dbReference>
<protein>
    <submittedName>
        <fullName evidence="1">Uncharacterized protein</fullName>
    </submittedName>
</protein>
<reference evidence="1" key="2">
    <citation type="journal article" date="2022" name="Nat. Microbiol.">
        <title>A closed Candidatus Odinarchaeum chromosome exposes Asgard archaeal viruses.</title>
        <authorList>
            <person name="Tamarit D."/>
            <person name="Caceres E.F."/>
            <person name="Krupovic M."/>
            <person name="Nijland R."/>
            <person name="Eme L."/>
            <person name="Robinson N.P."/>
            <person name="Ettema T.J.G."/>
        </authorList>
    </citation>
    <scope>NUCLEOTIDE SEQUENCE</scope>
    <source>
        <strain evidence="1">LCB_4</strain>
    </source>
</reference>
<organism evidence="1 2">
    <name type="scientific">Odinarchaeota yellowstonii (strain LCB_4)</name>
    <dbReference type="NCBI Taxonomy" id="1841599"/>
    <lineage>
        <taxon>Archaea</taxon>
        <taxon>Promethearchaeati</taxon>
        <taxon>Candidatus Odinarchaeota</taxon>
        <taxon>Candidatus Odinarchaeia</taxon>
        <taxon>Candidatus Odinarchaeales</taxon>
        <taxon>Candidatus Odinarchaeaceae</taxon>
        <taxon>Candidatus Odinarchaeum</taxon>
    </lineage>
</organism>
<proteinExistence type="predicted"/>
<evidence type="ECO:0000313" key="2">
    <source>
        <dbReference type="Proteomes" id="UP000186851"/>
    </source>
</evidence>